<keyword evidence="10" id="KW-0805">Transcription regulation</keyword>
<dbReference type="SUPFAM" id="SSF53335">
    <property type="entry name" value="S-adenosyl-L-methionine-dependent methyltransferases"/>
    <property type="match status" value="1"/>
</dbReference>
<dbReference type="GO" id="GO:0042149">
    <property type="term" value="P:cellular response to glucose starvation"/>
    <property type="evidence" value="ECO:0007669"/>
    <property type="project" value="TreeGrafter"/>
</dbReference>
<evidence type="ECO:0000256" key="2">
    <source>
        <dbReference type="ARBA" id="ARBA00006301"/>
    </source>
</evidence>
<evidence type="ECO:0000256" key="8">
    <source>
        <dbReference type="ARBA" id="ARBA00022691"/>
    </source>
</evidence>
<dbReference type="GO" id="GO:0046015">
    <property type="term" value="P:regulation of transcription by glucose"/>
    <property type="evidence" value="ECO:0007669"/>
    <property type="project" value="TreeGrafter"/>
</dbReference>
<keyword evidence="7 13" id="KW-0808">Transferase</keyword>
<keyword evidence="6 13" id="KW-0489">Methyltransferase</keyword>
<name>A0AAV8VKL6_9CUCU</name>
<comment type="subcellular location">
    <subcellularLocation>
        <location evidence="1 13">Nucleus</location>
        <location evidence="1 13">Nucleolus</location>
    </subcellularLocation>
</comment>
<comment type="similarity">
    <text evidence="2 13">Belongs to the methyltransferase superfamily. RRP8 family.</text>
</comment>
<evidence type="ECO:0000256" key="9">
    <source>
        <dbReference type="ARBA" id="ARBA00022853"/>
    </source>
</evidence>
<dbReference type="GO" id="GO:0008168">
    <property type="term" value="F:methyltransferase activity"/>
    <property type="evidence" value="ECO:0007669"/>
    <property type="project" value="UniProtKB-KW"/>
</dbReference>
<keyword evidence="5 13" id="KW-0698">rRNA processing</keyword>
<comment type="function">
    <text evidence="13">Probable methyltransferase required to silence rDNA.</text>
</comment>
<dbReference type="GO" id="GO:0032259">
    <property type="term" value="P:methylation"/>
    <property type="evidence" value="ECO:0007669"/>
    <property type="project" value="UniProtKB-KW"/>
</dbReference>
<evidence type="ECO:0000256" key="7">
    <source>
        <dbReference type="ARBA" id="ARBA00022679"/>
    </source>
</evidence>
<dbReference type="InterPro" id="IPR029063">
    <property type="entry name" value="SAM-dependent_MTases_sf"/>
</dbReference>
<evidence type="ECO:0000256" key="13">
    <source>
        <dbReference type="RuleBase" id="RU365074"/>
    </source>
</evidence>
<dbReference type="GO" id="GO:0005677">
    <property type="term" value="C:chromatin silencing complex"/>
    <property type="evidence" value="ECO:0007669"/>
    <property type="project" value="TreeGrafter"/>
</dbReference>
<evidence type="ECO:0000313" key="16">
    <source>
        <dbReference type="Proteomes" id="UP001159042"/>
    </source>
</evidence>
<feature type="region of interest" description="Disordered" evidence="14">
    <location>
        <begin position="72"/>
        <end position="162"/>
    </location>
</feature>
<evidence type="ECO:0000313" key="15">
    <source>
        <dbReference type="EMBL" id="KAJ8914605.1"/>
    </source>
</evidence>
<dbReference type="EMBL" id="JANEYG010000068">
    <property type="protein sequence ID" value="KAJ8914605.1"/>
    <property type="molecule type" value="Genomic_DNA"/>
</dbReference>
<keyword evidence="9" id="KW-0156">Chromatin regulator</keyword>
<dbReference type="Pfam" id="PF05148">
    <property type="entry name" value="Methyltransf_8"/>
    <property type="match status" value="1"/>
</dbReference>
<evidence type="ECO:0000256" key="11">
    <source>
        <dbReference type="ARBA" id="ARBA00023163"/>
    </source>
</evidence>
<dbReference type="GO" id="GO:0033553">
    <property type="term" value="C:rDNA heterochromatin"/>
    <property type="evidence" value="ECO:0007669"/>
    <property type="project" value="TreeGrafter"/>
</dbReference>
<dbReference type="EC" id="2.1.1.-" evidence="13"/>
<feature type="compositionally biased region" description="Acidic residues" evidence="14">
    <location>
        <begin position="113"/>
        <end position="122"/>
    </location>
</feature>
<dbReference type="Proteomes" id="UP001159042">
    <property type="component" value="Unassembled WGS sequence"/>
</dbReference>
<comment type="caution">
    <text evidence="15">The sequence shown here is derived from an EMBL/GenBank/DDBJ whole genome shotgun (WGS) entry which is preliminary data.</text>
</comment>
<keyword evidence="4" id="KW-0678">Repressor</keyword>
<dbReference type="GO" id="GO:0006364">
    <property type="term" value="P:rRNA processing"/>
    <property type="evidence" value="ECO:0007669"/>
    <property type="project" value="UniProtKB-UniRule"/>
</dbReference>
<dbReference type="InterPro" id="IPR042036">
    <property type="entry name" value="RRP8_N"/>
</dbReference>
<dbReference type="PANTHER" id="PTHR12787">
    <property type="entry name" value="RIBOSOMAL RNA-PROCESSING PROTEIN 8"/>
    <property type="match status" value="1"/>
</dbReference>
<dbReference type="Gene3D" id="3.40.50.150">
    <property type="entry name" value="Vaccinia Virus protein VP39"/>
    <property type="match status" value="1"/>
</dbReference>
<feature type="region of interest" description="Disordered" evidence="14">
    <location>
        <begin position="217"/>
        <end position="237"/>
    </location>
</feature>
<evidence type="ECO:0000256" key="6">
    <source>
        <dbReference type="ARBA" id="ARBA00022603"/>
    </source>
</evidence>
<keyword evidence="16" id="KW-1185">Reference proteome</keyword>
<evidence type="ECO:0000256" key="10">
    <source>
        <dbReference type="ARBA" id="ARBA00023015"/>
    </source>
</evidence>
<dbReference type="GO" id="GO:0000183">
    <property type="term" value="P:rDNA heterochromatin formation"/>
    <property type="evidence" value="ECO:0007669"/>
    <property type="project" value="TreeGrafter"/>
</dbReference>
<feature type="compositionally biased region" description="Basic residues" evidence="14">
    <location>
        <begin position="150"/>
        <end position="159"/>
    </location>
</feature>
<keyword evidence="12 13" id="KW-0539">Nucleus</keyword>
<feature type="compositionally biased region" description="Basic and acidic residues" evidence="14">
    <location>
        <begin position="123"/>
        <end position="149"/>
    </location>
</feature>
<dbReference type="Gene3D" id="1.10.10.2150">
    <property type="entry name" value="Ribosomal RNA-processing protein 8, N-terminal domain"/>
    <property type="match status" value="1"/>
</dbReference>
<dbReference type="FunFam" id="3.40.50.150:FF:000068">
    <property type="entry name" value="Ribosomal RNA-processing protein 8"/>
    <property type="match status" value="1"/>
</dbReference>
<organism evidence="15 16">
    <name type="scientific">Exocentrus adspersus</name>
    <dbReference type="NCBI Taxonomy" id="1586481"/>
    <lineage>
        <taxon>Eukaryota</taxon>
        <taxon>Metazoa</taxon>
        <taxon>Ecdysozoa</taxon>
        <taxon>Arthropoda</taxon>
        <taxon>Hexapoda</taxon>
        <taxon>Insecta</taxon>
        <taxon>Pterygota</taxon>
        <taxon>Neoptera</taxon>
        <taxon>Endopterygota</taxon>
        <taxon>Coleoptera</taxon>
        <taxon>Polyphaga</taxon>
        <taxon>Cucujiformia</taxon>
        <taxon>Chrysomeloidea</taxon>
        <taxon>Cerambycidae</taxon>
        <taxon>Lamiinae</taxon>
        <taxon>Acanthocinini</taxon>
        <taxon>Exocentrus</taxon>
    </lineage>
</organism>
<dbReference type="AlphaFoldDB" id="A0AAV8VKL6"/>
<proteinExistence type="inferred from homology"/>
<evidence type="ECO:0000256" key="1">
    <source>
        <dbReference type="ARBA" id="ARBA00004604"/>
    </source>
</evidence>
<dbReference type="GO" id="GO:0005730">
    <property type="term" value="C:nucleolus"/>
    <property type="evidence" value="ECO:0007669"/>
    <property type="project" value="UniProtKB-SubCell"/>
</dbReference>
<evidence type="ECO:0000256" key="14">
    <source>
        <dbReference type="SAM" id="MobiDB-lite"/>
    </source>
</evidence>
<evidence type="ECO:0000256" key="3">
    <source>
        <dbReference type="ARBA" id="ARBA00020203"/>
    </source>
</evidence>
<dbReference type="FunFam" id="1.10.10.2150:FF:000001">
    <property type="entry name" value="Ribosomal RNA-processing protein 8"/>
    <property type="match status" value="1"/>
</dbReference>
<sequence length="468" mass="54531">MRRSFKTAKWDSDAEYDSSYRQLFKEDYRRRKMYPSGDDDKEKRLKRLLWQKFTTKEDDMNVITVQTKIALGKSQHQRQGALAPRNYASGSSTNFREGNLRKKCKKSRAEMSSDSDESEDEEEARRPREYSSDSNSDSEKLSKELLREQKRQKKLKKKLEKAARKQQLLTQALQAKMKDKLPVKKVKEEPVEMPLPVVIKQEPVDDEPKPIKRPFVQPIQIKQEPVDDEPSTSAPKINEKVEKKREKPILTLRQKMMEKLRAARFRFLNEQIYKTDGKEAQKIFKSDPEAFIAYHEGYRQQVKSWPLNPLDIVISGINRMPKNLVIADFGCGEAKLARCVEQKVHSFDLLALNDMVVACDMANVPLKDSCVDVGVFCLSLMGTNLRDYLLEANRVLRLGGILKIAEVQSRFDNVDNFIAGLQYFGFKRIWKDLSHNLFYFMDFKKVMTIRNKKKLPTISLLPCLYKKR</sequence>
<dbReference type="PANTHER" id="PTHR12787:SF0">
    <property type="entry name" value="RIBOSOMAL RNA-PROCESSING PROTEIN 8"/>
    <property type="match status" value="1"/>
</dbReference>
<dbReference type="InterPro" id="IPR007823">
    <property type="entry name" value="RRP8"/>
</dbReference>
<keyword evidence="11" id="KW-0804">Transcription</keyword>
<reference evidence="15 16" key="1">
    <citation type="journal article" date="2023" name="Insect Mol. Biol.">
        <title>Genome sequencing provides insights into the evolution of gene families encoding plant cell wall-degrading enzymes in longhorned beetles.</title>
        <authorList>
            <person name="Shin N.R."/>
            <person name="Okamura Y."/>
            <person name="Kirsch R."/>
            <person name="Pauchet Y."/>
        </authorList>
    </citation>
    <scope>NUCLEOTIDE SEQUENCE [LARGE SCALE GENOMIC DNA]</scope>
    <source>
        <strain evidence="15">EAD_L_NR</strain>
    </source>
</reference>
<evidence type="ECO:0000256" key="4">
    <source>
        <dbReference type="ARBA" id="ARBA00022491"/>
    </source>
</evidence>
<keyword evidence="8 13" id="KW-0949">S-adenosyl-L-methionine</keyword>
<accession>A0AAV8VKL6</accession>
<gene>
    <name evidence="15" type="ORF">NQ315_017310</name>
</gene>
<protein>
    <recommendedName>
        <fullName evidence="3 13">Ribosomal RNA-processing protein 8</fullName>
        <ecNumber evidence="13">2.1.1.-</ecNumber>
    </recommendedName>
</protein>
<evidence type="ECO:0000256" key="12">
    <source>
        <dbReference type="ARBA" id="ARBA00023242"/>
    </source>
</evidence>
<evidence type="ECO:0000256" key="5">
    <source>
        <dbReference type="ARBA" id="ARBA00022552"/>
    </source>
</evidence>